<dbReference type="EMBL" id="LNZG01000045">
    <property type="protein sequence ID" value="ODA89626.1"/>
    <property type="molecule type" value="Genomic_DNA"/>
</dbReference>
<dbReference type="AlphaFoldDB" id="A0A1E2SID6"/>
<evidence type="ECO:0000313" key="2">
    <source>
        <dbReference type="Proteomes" id="UP000094426"/>
    </source>
</evidence>
<comment type="caution">
    <text evidence="1">The sequence shown here is derived from an EMBL/GenBank/DDBJ whole genome shotgun (WGS) entry which is preliminary data.</text>
</comment>
<gene>
    <name evidence="1" type="ORF">ATY41_05005</name>
</gene>
<sequence>MREIILAVDWGQTWPLSDIMWDEADQPDWASLLSTELIERLRAWARYFNEHADLDSASFGGEAARKWFDLEGVALLNLLQETLGDRYQFRLELWF</sequence>
<evidence type="ECO:0000313" key="1">
    <source>
        <dbReference type="EMBL" id="ODA89626.1"/>
    </source>
</evidence>
<dbReference type="OrthoDB" id="5120139at2"/>
<accession>A0A1E2SID6</accession>
<name>A0A1E2SID6_LEIXY</name>
<proteinExistence type="predicted"/>
<protein>
    <submittedName>
        <fullName evidence="1">Uncharacterized protein</fullName>
    </submittedName>
</protein>
<dbReference type="Proteomes" id="UP000094426">
    <property type="component" value="Unassembled WGS sequence"/>
</dbReference>
<reference evidence="1 2" key="1">
    <citation type="submission" date="2015-11" db="EMBL/GenBank/DDBJ databases">
        <authorList>
            <person name="Zhang Y."/>
            <person name="Guo Z."/>
        </authorList>
    </citation>
    <scope>NUCLEOTIDE SEQUENCE [LARGE SCALE GENOMIC DNA]</scope>
    <source>
        <strain evidence="2">gdw1</strain>
    </source>
</reference>
<dbReference type="RefSeq" id="WP_041767850.1">
    <property type="nucleotide sequence ID" value="NZ_LNZG01000045.1"/>
</dbReference>
<organism evidence="1 2">
    <name type="scientific">Leifsonia xyli subsp. xyli</name>
    <dbReference type="NCBI Taxonomy" id="59736"/>
    <lineage>
        <taxon>Bacteria</taxon>
        <taxon>Bacillati</taxon>
        <taxon>Actinomycetota</taxon>
        <taxon>Actinomycetes</taxon>
        <taxon>Micrococcales</taxon>
        <taxon>Microbacteriaceae</taxon>
        <taxon>Leifsonia</taxon>
    </lineage>
</organism>